<evidence type="ECO:0000313" key="1">
    <source>
        <dbReference type="EMBL" id="SER51873.1"/>
    </source>
</evidence>
<gene>
    <name evidence="1" type="ORF">SAMN02910429_00314</name>
</gene>
<keyword evidence="2" id="KW-1185">Reference proteome</keyword>
<protein>
    <submittedName>
        <fullName evidence="1">Uncharacterized protein</fullName>
    </submittedName>
</protein>
<dbReference type="Proteomes" id="UP000182471">
    <property type="component" value="Unassembled WGS sequence"/>
</dbReference>
<accession>A0A1H9PWA8</accession>
<reference evidence="2" key="1">
    <citation type="submission" date="2016-10" db="EMBL/GenBank/DDBJ databases">
        <authorList>
            <person name="Varghese N."/>
            <person name="Submissions S."/>
        </authorList>
    </citation>
    <scope>NUCLEOTIDE SEQUENCE [LARGE SCALE GENOMIC DNA]</scope>
    <source>
        <strain evidence="2">S1b</strain>
    </source>
</reference>
<dbReference type="InterPro" id="IPR043743">
    <property type="entry name" value="DUF5688"/>
</dbReference>
<evidence type="ECO:0000313" key="2">
    <source>
        <dbReference type="Proteomes" id="UP000182471"/>
    </source>
</evidence>
<organism evidence="1 2">
    <name type="scientific">Lachnobacterium bovis</name>
    <dbReference type="NCBI Taxonomy" id="140626"/>
    <lineage>
        <taxon>Bacteria</taxon>
        <taxon>Bacillati</taxon>
        <taxon>Bacillota</taxon>
        <taxon>Clostridia</taxon>
        <taxon>Lachnospirales</taxon>
        <taxon>Lachnospiraceae</taxon>
        <taxon>Lachnobacterium</taxon>
    </lineage>
</organism>
<sequence>MTYNNFKNGVLLELKQVFNSTATVEIKTFTKNNGKKLDGIIISSKDTNVSPTIYLNPLYHKYLEGLPIKQIVTEISNIYYNNPSYKDFDTNQFLDFDDAKNHIFFKLINYEKNKELLEDIPHMKFLDLAVVFGYFVETNSSEFASILIHNSHTRYWEVTTDDLYKIALINTPKLFSHKFSNLLDTIKTLSANTSLNDIDYSNNKLPENFNTDFSVLTNKYSINGASCILYRNLLKNYANEKQSNLIIIPSSIHEGATRFVK</sequence>
<dbReference type="Pfam" id="PF18941">
    <property type="entry name" value="DUF5688"/>
    <property type="match status" value="1"/>
</dbReference>
<name>A0A1H9PWA8_9FIRM</name>
<dbReference type="AlphaFoldDB" id="A0A1H9PWA8"/>
<dbReference type="EMBL" id="FOGW01000005">
    <property type="protein sequence ID" value="SER51873.1"/>
    <property type="molecule type" value="Genomic_DNA"/>
</dbReference>
<dbReference type="RefSeq" id="WP_029067390.1">
    <property type="nucleotide sequence ID" value="NZ_FOGW01000005.1"/>
</dbReference>
<proteinExistence type="predicted"/>
<dbReference type="OrthoDB" id="1655031at2"/>